<proteinExistence type="predicted"/>
<feature type="region of interest" description="Disordered" evidence="1">
    <location>
        <begin position="24"/>
        <end position="140"/>
    </location>
</feature>
<dbReference type="OrthoDB" id="10428233at2759"/>
<feature type="compositionally biased region" description="Polar residues" evidence="1">
    <location>
        <begin position="59"/>
        <end position="70"/>
    </location>
</feature>
<dbReference type="AlphaFoldDB" id="A0A0C2FJ84"/>
<keyword evidence="3" id="KW-1185">Reference proteome</keyword>
<sequence>MKKASSANLKPKYGKKLYEPWMDYKEDLQPSTPGTTPSAPAAPAGPPRYRFNSEYAESVSLTPSVASASTKRAPPVIRTPSGTPTRTPTRTPTHTPATRKSTPKPASKEQTSTGTKQLVRRTPTPPPPYPQSADYSHDKK</sequence>
<dbReference type="Proteomes" id="UP000054047">
    <property type="component" value="Unassembled WGS sequence"/>
</dbReference>
<feature type="compositionally biased region" description="Low complexity" evidence="1">
    <location>
        <begin position="30"/>
        <end position="42"/>
    </location>
</feature>
<evidence type="ECO:0000313" key="2">
    <source>
        <dbReference type="EMBL" id="KIH44886.1"/>
    </source>
</evidence>
<accession>A0A0C2FJ84</accession>
<name>A0A0C2FJ84_9BILA</name>
<feature type="compositionally biased region" description="Low complexity" evidence="1">
    <location>
        <begin position="78"/>
        <end position="99"/>
    </location>
</feature>
<feature type="non-terminal residue" evidence="2">
    <location>
        <position position="140"/>
    </location>
</feature>
<dbReference type="EMBL" id="KN774977">
    <property type="protein sequence ID" value="KIH44886.1"/>
    <property type="molecule type" value="Genomic_DNA"/>
</dbReference>
<protein>
    <submittedName>
        <fullName evidence="2">Uncharacterized protein</fullName>
    </submittedName>
</protein>
<gene>
    <name evidence="2" type="ORF">ANCDUO_25081</name>
</gene>
<evidence type="ECO:0000256" key="1">
    <source>
        <dbReference type="SAM" id="MobiDB-lite"/>
    </source>
</evidence>
<organism evidence="2 3">
    <name type="scientific">Ancylostoma duodenale</name>
    <dbReference type="NCBI Taxonomy" id="51022"/>
    <lineage>
        <taxon>Eukaryota</taxon>
        <taxon>Metazoa</taxon>
        <taxon>Ecdysozoa</taxon>
        <taxon>Nematoda</taxon>
        <taxon>Chromadorea</taxon>
        <taxon>Rhabditida</taxon>
        <taxon>Rhabditina</taxon>
        <taxon>Rhabditomorpha</taxon>
        <taxon>Strongyloidea</taxon>
        <taxon>Ancylostomatidae</taxon>
        <taxon>Ancylostomatinae</taxon>
        <taxon>Ancylostoma</taxon>
    </lineage>
</organism>
<reference evidence="2 3" key="1">
    <citation type="submission" date="2013-12" db="EMBL/GenBank/DDBJ databases">
        <title>Draft genome of the parsitic nematode Ancylostoma duodenale.</title>
        <authorList>
            <person name="Mitreva M."/>
        </authorList>
    </citation>
    <scope>NUCLEOTIDE SEQUENCE [LARGE SCALE GENOMIC DNA]</scope>
    <source>
        <strain evidence="2 3">Zhejiang</strain>
    </source>
</reference>
<evidence type="ECO:0000313" key="3">
    <source>
        <dbReference type="Proteomes" id="UP000054047"/>
    </source>
</evidence>